<sequence length="184" mass="21238">MLDEIDDPRRQAEKMANWHTGTIEVLGLLRLFLDSDKTEDYVTRTDVVNQYNSIYSSQIEEGEVAEMTRSRAKTRLELLVDQGYATRTQRAGDRAYIYRLDLEERWRDHVARGVAEAMRLAENPIAADPFVFYTLVQAGAYNELKQSTEANTDSLLDLGNEYEELLERVEKLEEFAQEQASKGY</sequence>
<reference evidence="2 3" key="1">
    <citation type="submission" date="2018-10" db="EMBL/GenBank/DDBJ databases">
        <title>Natrarchaeobius chitinivorans gen. nov., sp. nov., and Natrarchaeobius haloalkaliphilus sp. nov., alkaliphilic, chitin-utilizing haloarchaea from hypersaline alkaline lakes.</title>
        <authorList>
            <person name="Sorokin D.Y."/>
            <person name="Elcheninov A.G."/>
            <person name="Kostrikina N.A."/>
            <person name="Bale N.J."/>
            <person name="Sinninghe Damste J.S."/>
            <person name="Khijniak T.V."/>
            <person name="Kublanov I.V."/>
            <person name="Toshchakov S.V."/>
        </authorList>
    </citation>
    <scope>NUCLEOTIDE SEQUENCE [LARGE SCALE GENOMIC DNA]</scope>
    <source>
        <strain evidence="2 3">AArcht7</strain>
    </source>
</reference>
<evidence type="ECO:0000256" key="1">
    <source>
        <dbReference type="SAM" id="Coils"/>
    </source>
</evidence>
<protein>
    <submittedName>
        <fullName evidence="2">Uncharacterized protein</fullName>
    </submittedName>
</protein>
<keyword evidence="3" id="KW-1185">Reference proteome</keyword>
<gene>
    <name evidence="2" type="ORF">EA472_21505</name>
</gene>
<proteinExistence type="predicted"/>
<evidence type="ECO:0000313" key="2">
    <source>
        <dbReference type="EMBL" id="RQG95623.1"/>
    </source>
</evidence>
<name>A0A3N6LXW0_NATCH</name>
<dbReference type="AlphaFoldDB" id="A0A3N6LXW0"/>
<keyword evidence="1" id="KW-0175">Coiled coil</keyword>
<organism evidence="2 3">
    <name type="scientific">Natrarchaeobius chitinivorans</name>
    <dbReference type="NCBI Taxonomy" id="1679083"/>
    <lineage>
        <taxon>Archaea</taxon>
        <taxon>Methanobacteriati</taxon>
        <taxon>Methanobacteriota</taxon>
        <taxon>Stenosarchaea group</taxon>
        <taxon>Halobacteria</taxon>
        <taxon>Halobacteriales</taxon>
        <taxon>Natrialbaceae</taxon>
        <taxon>Natrarchaeobius</taxon>
    </lineage>
</organism>
<dbReference type="EMBL" id="REFZ01000032">
    <property type="protein sequence ID" value="RQG95623.1"/>
    <property type="molecule type" value="Genomic_DNA"/>
</dbReference>
<dbReference type="Proteomes" id="UP000281431">
    <property type="component" value="Unassembled WGS sequence"/>
</dbReference>
<accession>A0A3N6LXW0</accession>
<feature type="coiled-coil region" evidence="1">
    <location>
        <begin position="155"/>
        <end position="182"/>
    </location>
</feature>
<comment type="caution">
    <text evidence="2">The sequence shown here is derived from an EMBL/GenBank/DDBJ whole genome shotgun (WGS) entry which is preliminary data.</text>
</comment>
<evidence type="ECO:0000313" key="3">
    <source>
        <dbReference type="Proteomes" id="UP000281431"/>
    </source>
</evidence>